<dbReference type="SUPFAM" id="SSF53098">
    <property type="entry name" value="Ribonuclease H-like"/>
    <property type="match status" value="1"/>
</dbReference>
<proteinExistence type="predicted"/>
<accession>A0AAF0T907</accession>
<dbReference type="PANTHER" id="PTHR45835">
    <property type="entry name" value="YALI0A06105P"/>
    <property type="match status" value="1"/>
</dbReference>
<evidence type="ECO:0000313" key="1">
    <source>
        <dbReference type="EMBL" id="WMV09294.1"/>
    </source>
</evidence>
<evidence type="ECO:0000313" key="2">
    <source>
        <dbReference type="Proteomes" id="UP001234989"/>
    </source>
</evidence>
<organism evidence="1 2">
    <name type="scientific">Solanum verrucosum</name>
    <dbReference type="NCBI Taxonomy" id="315347"/>
    <lineage>
        <taxon>Eukaryota</taxon>
        <taxon>Viridiplantae</taxon>
        <taxon>Streptophyta</taxon>
        <taxon>Embryophyta</taxon>
        <taxon>Tracheophyta</taxon>
        <taxon>Spermatophyta</taxon>
        <taxon>Magnoliopsida</taxon>
        <taxon>eudicotyledons</taxon>
        <taxon>Gunneridae</taxon>
        <taxon>Pentapetalae</taxon>
        <taxon>asterids</taxon>
        <taxon>lamiids</taxon>
        <taxon>Solanales</taxon>
        <taxon>Solanaceae</taxon>
        <taxon>Solanoideae</taxon>
        <taxon>Solaneae</taxon>
        <taxon>Solanum</taxon>
    </lineage>
</organism>
<dbReference type="PANTHER" id="PTHR45835:SF91">
    <property type="entry name" value="RETROTRANSPOSON, TY3-GYPSY SUBCLASS-LIKE PROTEIN"/>
    <property type="match status" value="1"/>
</dbReference>
<dbReference type="InterPro" id="IPR012337">
    <property type="entry name" value="RNaseH-like_sf"/>
</dbReference>
<dbReference type="AlphaFoldDB" id="A0AAF0T907"/>
<sequence>MFRACVIDIKGSCDDHLPLIMFAYNNSYHSSIQMTPYEALYGRRCRSPVGLFEVGEEALIGPDLVYDAMEKVQPIREDLRQPRVVRSPMQILTYEEVPIEILHRQVRRLRKKEVASVKGLWSSQSIKGATWETEATMKAKYPHLLPFDSIPA</sequence>
<dbReference type="EMBL" id="CP133612">
    <property type="protein sequence ID" value="WMV09294.1"/>
    <property type="molecule type" value="Genomic_DNA"/>
</dbReference>
<dbReference type="Proteomes" id="UP001234989">
    <property type="component" value="Chromosome 1"/>
</dbReference>
<dbReference type="GO" id="GO:0003676">
    <property type="term" value="F:nucleic acid binding"/>
    <property type="evidence" value="ECO:0007669"/>
    <property type="project" value="InterPro"/>
</dbReference>
<reference evidence="1" key="1">
    <citation type="submission" date="2023-08" db="EMBL/GenBank/DDBJ databases">
        <title>A de novo genome assembly of Solanum verrucosum Schlechtendal, a Mexican diploid species geographically isolated from the other diploid A-genome species in potato relatives.</title>
        <authorList>
            <person name="Hosaka K."/>
        </authorList>
    </citation>
    <scope>NUCLEOTIDE SEQUENCE</scope>
    <source>
        <tissue evidence="1">Young leaves</tissue>
    </source>
</reference>
<keyword evidence="2" id="KW-1185">Reference proteome</keyword>
<name>A0AAF0T907_SOLVR</name>
<gene>
    <name evidence="1" type="ORF">MTR67_002679</name>
</gene>
<dbReference type="Gene3D" id="3.30.420.10">
    <property type="entry name" value="Ribonuclease H-like superfamily/Ribonuclease H"/>
    <property type="match status" value="1"/>
</dbReference>
<protein>
    <submittedName>
        <fullName evidence="1">Uncharacterized protein</fullName>
    </submittedName>
</protein>
<dbReference type="InterPro" id="IPR036397">
    <property type="entry name" value="RNaseH_sf"/>
</dbReference>